<dbReference type="PROSITE" id="PS50865">
    <property type="entry name" value="ZF_MYND_2"/>
    <property type="match status" value="1"/>
</dbReference>
<protein>
    <recommendedName>
        <fullName evidence="6">MYND-type domain-containing protein</fullName>
    </recommendedName>
</protein>
<evidence type="ECO:0000313" key="7">
    <source>
        <dbReference type="EMBL" id="KAG7391181.1"/>
    </source>
</evidence>
<dbReference type="GO" id="GO:0051087">
    <property type="term" value="F:protein-folding chaperone binding"/>
    <property type="evidence" value="ECO:0007669"/>
    <property type="project" value="InterPro"/>
</dbReference>
<dbReference type="InterPro" id="IPR015310">
    <property type="entry name" value="AHSA1-like_N"/>
</dbReference>
<feature type="domain" description="MYND-type" evidence="6">
    <location>
        <begin position="76"/>
        <end position="113"/>
    </location>
</feature>
<evidence type="ECO:0000259" key="6">
    <source>
        <dbReference type="PROSITE" id="PS50865"/>
    </source>
</evidence>
<feature type="compositionally biased region" description="Low complexity" evidence="5">
    <location>
        <begin position="129"/>
        <end position="161"/>
    </location>
</feature>
<dbReference type="PANTHER" id="PTHR13009:SF22">
    <property type="entry name" value="LD43819P"/>
    <property type="match status" value="1"/>
</dbReference>
<dbReference type="SMART" id="SM01000">
    <property type="entry name" value="Aha1_N"/>
    <property type="match status" value="1"/>
</dbReference>
<sequence length="366" mass="39656">MSAVPPTSAANLNVGWDPSPLSADFDANSLIERTQEVNVDVNDYSRFKDIGKDVEDATKEAPAKVAPAAAASDTKCRNCSKSGAKLKCSVCKKAVYCARKCQAGDWQFHKRTCKKPEAPKKPEPPRRPPTTSASSSTSSSSAKKTTSSTSSSSKAKASSSSGDSSVVVADEPDLPEDMRGYKNGLPYFHRELSKEEKSLIGDIAPQKIETKPAAAAPVQHDGSAWNTAGTFEERVVTKWAEEKWNELFAGATYSEGNLQATLKAPEKITGDASICVVRGKKRYLFDFNFKLPFEVSISGGSTCKGSYEMNDISNDEDYEISCRLTKKTSSASEQTAVQAFVAKKNSGLQKELVRLIVVFANEFQQQ</sequence>
<keyword evidence="3" id="KW-0862">Zinc</keyword>
<proteinExistence type="predicted"/>
<dbReference type="GO" id="GO:0008270">
    <property type="term" value="F:zinc ion binding"/>
    <property type="evidence" value="ECO:0007669"/>
    <property type="project" value="UniProtKB-KW"/>
</dbReference>
<name>A0A8T1WDA2_9STRA</name>
<dbReference type="EMBL" id="JAGDFM010000023">
    <property type="protein sequence ID" value="KAG7391181.1"/>
    <property type="molecule type" value="Genomic_DNA"/>
</dbReference>
<evidence type="ECO:0000256" key="4">
    <source>
        <dbReference type="PROSITE-ProRule" id="PRU00134"/>
    </source>
</evidence>
<dbReference type="PANTHER" id="PTHR13009">
    <property type="entry name" value="HEAT SHOCK PROTEIN 90 HSP90 CO-CHAPERONE AHA-1"/>
    <property type="match status" value="1"/>
</dbReference>
<gene>
    <name evidence="7" type="ORF">PHYPSEUDO_005542</name>
</gene>
<organism evidence="7 8">
    <name type="scientific">Phytophthora pseudosyringae</name>
    <dbReference type="NCBI Taxonomy" id="221518"/>
    <lineage>
        <taxon>Eukaryota</taxon>
        <taxon>Sar</taxon>
        <taxon>Stramenopiles</taxon>
        <taxon>Oomycota</taxon>
        <taxon>Peronosporomycetes</taxon>
        <taxon>Peronosporales</taxon>
        <taxon>Peronosporaceae</taxon>
        <taxon>Phytophthora</taxon>
    </lineage>
</organism>
<reference evidence="7" key="1">
    <citation type="submission" date="2021-02" db="EMBL/GenBank/DDBJ databases">
        <authorList>
            <person name="Palmer J.M."/>
        </authorList>
    </citation>
    <scope>NUCLEOTIDE SEQUENCE</scope>
    <source>
        <strain evidence="7">SCRP734</strain>
    </source>
</reference>
<accession>A0A8T1WDA2</accession>
<evidence type="ECO:0000256" key="3">
    <source>
        <dbReference type="ARBA" id="ARBA00022833"/>
    </source>
</evidence>
<evidence type="ECO:0000256" key="1">
    <source>
        <dbReference type="ARBA" id="ARBA00022723"/>
    </source>
</evidence>
<dbReference type="PROSITE" id="PS01360">
    <property type="entry name" value="ZF_MYND_1"/>
    <property type="match status" value="1"/>
</dbReference>
<dbReference type="Pfam" id="PF01753">
    <property type="entry name" value="zf-MYND"/>
    <property type="match status" value="1"/>
</dbReference>
<dbReference type="AlphaFoldDB" id="A0A8T1WDA2"/>
<keyword evidence="2 4" id="KW-0863">Zinc-finger</keyword>
<dbReference type="GO" id="GO:0001671">
    <property type="term" value="F:ATPase activator activity"/>
    <property type="evidence" value="ECO:0007669"/>
    <property type="project" value="InterPro"/>
</dbReference>
<keyword evidence="8" id="KW-1185">Reference proteome</keyword>
<comment type="caution">
    <text evidence="7">The sequence shown here is derived from an EMBL/GenBank/DDBJ whole genome shotgun (WGS) entry which is preliminary data.</text>
</comment>
<evidence type="ECO:0000256" key="5">
    <source>
        <dbReference type="SAM" id="MobiDB-lite"/>
    </source>
</evidence>
<dbReference type="GO" id="GO:0006457">
    <property type="term" value="P:protein folding"/>
    <property type="evidence" value="ECO:0007669"/>
    <property type="project" value="TreeGrafter"/>
</dbReference>
<dbReference type="Pfam" id="PF09229">
    <property type="entry name" value="Aha1_N"/>
    <property type="match status" value="1"/>
</dbReference>
<dbReference type="Proteomes" id="UP000694044">
    <property type="component" value="Unassembled WGS sequence"/>
</dbReference>
<dbReference type="OrthoDB" id="341421at2759"/>
<evidence type="ECO:0000313" key="8">
    <source>
        <dbReference type="Proteomes" id="UP000694044"/>
    </source>
</evidence>
<evidence type="ECO:0000256" key="2">
    <source>
        <dbReference type="ARBA" id="ARBA00022771"/>
    </source>
</evidence>
<keyword evidence="1" id="KW-0479">Metal-binding</keyword>
<dbReference type="GO" id="GO:0005829">
    <property type="term" value="C:cytosol"/>
    <property type="evidence" value="ECO:0007669"/>
    <property type="project" value="TreeGrafter"/>
</dbReference>
<feature type="compositionally biased region" description="Basic and acidic residues" evidence="5">
    <location>
        <begin position="114"/>
        <end position="126"/>
    </location>
</feature>
<dbReference type="InterPro" id="IPR002893">
    <property type="entry name" value="Znf_MYND"/>
</dbReference>
<feature type="region of interest" description="Disordered" evidence="5">
    <location>
        <begin position="114"/>
        <end position="180"/>
    </location>
</feature>